<dbReference type="InterPro" id="IPR000477">
    <property type="entry name" value="RT_dom"/>
</dbReference>
<dbReference type="AlphaFoldDB" id="A0A803QJ15"/>
<dbReference type="EMBL" id="UZAU01000789">
    <property type="status" value="NOT_ANNOTATED_CDS"/>
    <property type="molecule type" value="Genomic_DNA"/>
</dbReference>
<dbReference type="Pfam" id="PF00078">
    <property type="entry name" value="RVT_1"/>
    <property type="match status" value="1"/>
</dbReference>
<dbReference type="PANTHER" id="PTHR46890:SF48">
    <property type="entry name" value="RNA-DIRECTED DNA POLYMERASE"/>
    <property type="match status" value="1"/>
</dbReference>
<accession>A0A803QJ15</accession>
<dbReference type="EnsemblPlants" id="evm.model.10.124">
    <property type="protein sequence ID" value="cds.evm.model.10.124"/>
    <property type="gene ID" value="evm.TU.10.124"/>
</dbReference>
<evidence type="ECO:0000259" key="3">
    <source>
        <dbReference type="Pfam" id="PF13966"/>
    </source>
</evidence>
<feature type="domain" description="Reverse transcriptase" evidence="1">
    <location>
        <begin position="312"/>
        <end position="411"/>
    </location>
</feature>
<dbReference type="PANTHER" id="PTHR46890">
    <property type="entry name" value="NON-LTR RETROLELEMENT REVERSE TRANSCRIPTASE-LIKE PROTEIN-RELATED"/>
    <property type="match status" value="1"/>
</dbReference>
<dbReference type="GO" id="GO:0003676">
    <property type="term" value="F:nucleic acid binding"/>
    <property type="evidence" value="ECO:0007669"/>
    <property type="project" value="InterPro"/>
</dbReference>
<dbReference type="Pfam" id="PF13456">
    <property type="entry name" value="RVT_3"/>
    <property type="match status" value="1"/>
</dbReference>
<dbReference type="Gene3D" id="3.30.420.10">
    <property type="entry name" value="Ribonuclease H-like superfamily/Ribonuclease H"/>
    <property type="match status" value="1"/>
</dbReference>
<evidence type="ECO:0000313" key="5">
    <source>
        <dbReference type="Proteomes" id="UP000596661"/>
    </source>
</evidence>
<dbReference type="Pfam" id="PF13966">
    <property type="entry name" value="zf-RVT"/>
    <property type="match status" value="1"/>
</dbReference>
<protein>
    <recommendedName>
        <fullName evidence="6">Reverse transcriptase domain-containing protein</fullName>
    </recommendedName>
</protein>
<dbReference type="SUPFAM" id="SSF53098">
    <property type="entry name" value="Ribonuclease H-like"/>
    <property type="match status" value="1"/>
</dbReference>
<reference evidence="4" key="1">
    <citation type="submission" date="2021-03" db="UniProtKB">
        <authorList>
            <consortium name="EnsemblPlants"/>
        </authorList>
    </citation>
    <scope>IDENTIFICATION</scope>
</reference>
<dbReference type="InterPro" id="IPR036397">
    <property type="entry name" value="RNaseH_sf"/>
</dbReference>
<evidence type="ECO:0000259" key="2">
    <source>
        <dbReference type="Pfam" id="PF13456"/>
    </source>
</evidence>
<evidence type="ECO:0000259" key="1">
    <source>
        <dbReference type="Pfam" id="PF00078"/>
    </source>
</evidence>
<feature type="domain" description="Reverse transcriptase zinc-binding" evidence="3">
    <location>
        <begin position="652"/>
        <end position="731"/>
    </location>
</feature>
<keyword evidence="5" id="KW-1185">Reference proteome</keyword>
<dbReference type="InterPro" id="IPR012337">
    <property type="entry name" value="RNaseH-like_sf"/>
</dbReference>
<dbReference type="CDD" id="cd01650">
    <property type="entry name" value="RT_nLTR_like"/>
    <property type="match status" value="1"/>
</dbReference>
<dbReference type="InterPro" id="IPR002156">
    <property type="entry name" value="RNaseH_domain"/>
</dbReference>
<dbReference type="InterPro" id="IPR036691">
    <property type="entry name" value="Endo/exonu/phosph_ase_sf"/>
</dbReference>
<name>A0A803QJ15_CANSA</name>
<dbReference type="GO" id="GO:0004523">
    <property type="term" value="F:RNA-DNA hybrid ribonuclease activity"/>
    <property type="evidence" value="ECO:0007669"/>
    <property type="project" value="InterPro"/>
</dbReference>
<feature type="domain" description="RNase H type-1" evidence="2">
    <location>
        <begin position="762"/>
        <end position="872"/>
    </location>
</feature>
<sequence>MESTRRFTWELLDKLYYNAPNLPWVIMGNFNSYLFSSDKYGGRISSSSVSSSFAEFLNKFSLIPLPFIDVWSDHSVPIVASGFQSFLNKQHHCVNHLKSWSKKYNSLFKTRISQFNFEIDQLQNKIALTFEEFRKLSHLKSALDALLYKEEVYWRQRARVKWLNGGDRNTKFFHKHASLRRKLNTIKFLKAVDGSIVNTREGIVNVITDYFQTLFSSQGSDVDAASAIFSSLNSGLEESNVNFLNQDFTPDEVKRAVFQISGDKAVGLDGLNAYFYQRNWSVLGSDFTKAILDCLNNGADYAAINSTLIVLIPKKQRAHSLKDFRPISLCTTFYKVISKILANRLKVVLDNIISPNQSAFISGRIIFDNILLANEIVHAINNRKNGKAGWTALKLDMSKAFDRVEWDFLQRLFALLHSSQRQGALKGVAISCTAPSLTHLLFTDDSILFCMATSSSCVALNSALKTYSQASGQMINFDKSSILFSPNTAANVRDMFMHTFQLVDKPFISKYLGLPQCFSRAKYQSVAFLKDKVLSVIQSLHHKWFSKAGKEILVKAVLQAIPSYAMACFQIPTKICKELESIVSRSLVHFNQAMLAKQAWRIFHSPNSLLSLTLKARYFPRTSFLDVVQDIPIAGHMCPDVLIWGRESSGIFSVKSAYHLAVSSRDIPSSSSFLGNKRFWSKLWSSSIPSKVKHCVWRILLNSIPIPSNLYHRHIIPLPFCPLCHAAPETTGSAATLQQTSFISCTTLLQDQPDAALDINLKKHSLGVVVQNDQDQVIADIIAPVIGNVSPEIAEAKALLLALEWANIVNLPVSVMESDCKSLVDKVNSSFCNNSVISDLVSRIRHLLSFSPALALSYVPREFNKMAHNCARVGLGLDSEYVWNGCLPSWLS</sequence>
<organism evidence="4 5">
    <name type="scientific">Cannabis sativa</name>
    <name type="common">Hemp</name>
    <name type="synonym">Marijuana</name>
    <dbReference type="NCBI Taxonomy" id="3483"/>
    <lineage>
        <taxon>Eukaryota</taxon>
        <taxon>Viridiplantae</taxon>
        <taxon>Streptophyta</taxon>
        <taxon>Embryophyta</taxon>
        <taxon>Tracheophyta</taxon>
        <taxon>Spermatophyta</taxon>
        <taxon>Magnoliopsida</taxon>
        <taxon>eudicotyledons</taxon>
        <taxon>Gunneridae</taxon>
        <taxon>Pentapetalae</taxon>
        <taxon>rosids</taxon>
        <taxon>fabids</taxon>
        <taxon>Rosales</taxon>
        <taxon>Cannabaceae</taxon>
        <taxon>Cannabis</taxon>
    </lineage>
</organism>
<dbReference type="Proteomes" id="UP000596661">
    <property type="component" value="Unassembled WGS sequence"/>
</dbReference>
<dbReference type="InterPro" id="IPR052343">
    <property type="entry name" value="Retrotransposon-Effector_Assoc"/>
</dbReference>
<dbReference type="SUPFAM" id="SSF56219">
    <property type="entry name" value="DNase I-like"/>
    <property type="match status" value="1"/>
</dbReference>
<proteinExistence type="predicted"/>
<evidence type="ECO:0008006" key="6">
    <source>
        <dbReference type="Google" id="ProtNLM"/>
    </source>
</evidence>
<evidence type="ECO:0000313" key="4">
    <source>
        <dbReference type="EnsemblPlants" id="cds.evm.model.10.124"/>
    </source>
</evidence>
<dbReference type="InterPro" id="IPR026960">
    <property type="entry name" value="RVT-Znf"/>
</dbReference>
<dbReference type="Gramene" id="evm.model.10.124">
    <property type="protein sequence ID" value="cds.evm.model.10.124"/>
    <property type="gene ID" value="evm.TU.10.124"/>
</dbReference>